<dbReference type="OrthoDB" id="2014201at2759"/>
<dbReference type="InterPro" id="IPR002495">
    <property type="entry name" value="Glyco_trans_8"/>
</dbReference>
<comment type="catalytic activity">
    <reaction evidence="11">
        <text>[1,4-alpha-D-glucosyl](n)-L-tyrosyl-[glycogenin] + UDP-alpha-D-glucose = [1,4-alpha-D-glucosyl](n+1)-L-tyrosyl-[glycogenin] + UDP + H(+)</text>
        <dbReference type="Rhea" id="RHEA:56560"/>
        <dbReference type="Rhea" id="RHEA-COMP:14606"/>
        <dbReference type="Rhea" id="RHEA-COMP:14607"/>
        <dbReference type="ChEBI" id="CHEBI:15378"/>
        <dbReference type="ChEBI" id="CHEBI:58223"/>
        <dbReference type="ChEBI" id="CHEBI:58885"/>
        <dbReference type="ChEBI" id="CHEBI:140574"/>
        <dbReference type="EC" id="2.4.1.186"/>
    </reaction>
</comment>
<keyword evidence="3" id="KW-0963">Cytoplasm</keyword>
<dbReference type="EMBL" id="KE561194">
    <property type="protein sequence ID" value="EPZ32024.1"/>
    <property type="molecule type" value="Genomic_DNA"/>
</dbReference>
<keyword evidence="7" id="KW-0325">Glycoprotein</keyword>
<dbReference type="OMA" id="MSQFAWV"/>
<evidence type="ECO:0000256" key="8">
    <source>
        <dbReference type="ARBA" id="ARBA00023211"/>
    </source>
</evidence>
<evidence type="ECO:0000313" key="15">
    <source>
        <dbReference type="EMBL" id="EPZ32024.1"/>
    </source>
</evidence>
<dbReference type="InterPro" id="IPR050587">
    <property type="entry name" value="GNT1/Glycosyltrans_8"/>
</dbReference>
<dbReference type="CDD" id="cd02537">
    <property type="entry name" value="GT8_Glycogenin"/>
    <property type="match status" value="1"/>
</dbReference>
<dbReference type="HOGENOM" id="CLU_017171_0_0_1"/>
<protein>
    <recommendedName>
        <fullName evidence="10">glycogenin glucosyltransferase</fullName>
        <ecNumber evidence="10">2.4.1.186</ecNumber>
    </recommendedName>
</protein>
<keyword evidence="4 15" id="KW-0808">Transferase</keyword>
<keyword evidence="5" id="KW-0479">Metal-binding</keyword>
<reference evidence="15 16" key="1">
    <citation type="journal article" date="2013" name="Curr. Biol.">
        <title>Shared signatures of parasitism and phylogenomics unite Cryptomycota and microsporidia.</title>
        <authorList>
            <person name="James T.Y."/>
            <person name="Pelin A."/>
            <person name="Bonen L."/>
            <person name="Ahrendt S."/>
            <person name="Sain D."/>
            <person name="Corradi N."/>
            <person name="Stajich J.E."/>
        </authorList>
    </citation>
    <scope>NUCLEOTIDE SEQUENCE [LARGE SCALE GENOMIC DNA]</scope>
    <source>
        <strain evidence="15 16">CSF55</strain>
    </source>
</reference>
<keyword evidence="6" id="KW-0320">Glycogen biosynthesis</keyword>
<dbReference type="EC" id="2.4.1.186" evidence="10"/>
<feature type="region of interest" description="Disordered" evidence="14">
    <location>
        <begin position="321"/>
        <end position="368"/>
    </location>
</feature>
<name>A0A075API4_ROZAC</name>
<dbReference type="AlphaFoldDB" id="A0A075API4"/>
<evidence type="ECO:0000256" key="11">
    <source>
        <dbReference type="ARBA" id="ARBA00050886"/>
    </source>
</evidence>
<accession>A0A075API4</accession>
<evidence type="ECO:0000256" key="10">
    <source>
        <dbReference type="ARBA" id="ARBA00038934"/>
    </source>
</evidence>
<dbReference type="STRING" id="988480.A0A075API4"/>
<keyword evidence="16" id="KW-1185">Reference proteome</keyword>
<evidence type="ECO:0000256" key="6">
    <source>
        <dbReference type="ARBA" id="ARBA00023056"/>
    </source>
</evidence>
<evidence type="ECO:0000256" key="3">
    <source>
        <dbReference type="ARBA" id="ARBA00022490"/>
    </source>
</evidence>
<dbReference type="GO" id="GO:0005978">
    <property type="term" value="P:glycogen biosynthetic process"/>
    <property type="evidence" value="ECO:0007669"/>
    <property type="project" value="UniProtKB-KW"/>
</dbReference>
<dbReference type="Pfam" id="PF01501">
    <property type="entry name" value="Glyco_transf_8"/>
    <property type="match status" value="1"/>
</dbReference>
<evidence type="ECO:0000256" key="7">
    <source>
        <dbReference type="ARBA" id="ARBA00023180"/>
    </source>
</evidence>
<evidence type="ECO:0000313" key="16">
    <source>
        <dbReference type="Proteomes" id="UP000030755"/>
    </source>
</evidence>
<comment type="cofactor">
    <cofactor evidence="1">
        <name>Mn(2+)</name>
        <dbReference type="ChEBI" id="CHEBI:29035"/>
    </cofactor>
</comment>
<gene>
    <name evidence="15" type="ORF">O9G_004289</name>
</gene>
<feature type="compositionally biased region" description="Polar residues" evidence="14">
    <location>
        <begin position="358"/>
        <end position="368"/>
    </location>
</feature>
<evidence type="ECO:0000256" key="12">
    <source>
        <dbReference type="ARBA" id="ARBA00052293"/>
    </source>
</evidence>
<dbReference type="GO" id="GO:0046872">
    <property type="term" value="F:metal ion binding"/>
    <property type="evidence" value="ECO:0007669"/>
    <property type="project" value="UniProtKB-KW"/>
</dbReference>
<evidence type="ECO:0000256" key="1">
    <source>
        <dbReference type="ARBA" id="ARBA00001936"/>
    </source>
</evidence>
<comment type="subcellular location">
    <subcellularLocation>
        <location evidence="2">Cytoplasm</location>
    </subcellularLocation>
</comment>
<evidence type="ECO:0000256" key="5">
    <source>
        <dbReference type="ARBA" id="ARBA00022723"/>
    </source>
</evidence>
<dbReference type="InterPro" id="IPR029044">
    <property type="entry name" value="Nucleotide-diphossugar_trans"/>
</dbReference>
<dbReference type="Gene3D" id="3.90.550.10">
    <property type="entry name" value="Spore Coat Polysaccharide Biosynthesis Protein SpsA, Chain A"/>
    <property type="match status" value="1"/>
</dbReference>
<evidence type="ECO:0000256" key="4">
    <source>
        <dbReference type="ARBA" id="ARBA00022679"/>
    </source>
</evidence>
<dbReference type="GO" id="GO:0008466">
    <property type="term" value="F:glycogenin glucosyltransferase activity"/>
    <property type="evidence" value="ECO:0007669"/>
    <property type="project" value="UniProtKB-EC"/>
</dbReference>
<evidence type="ECO:0000256" key="14">
    <source>
        <dbReference type="SAM" id="MobiDB-lite"/>
    </source>
</evidence>
<comment type="function">
    <text evidence="13">Self-glucosylating initiator of glycogen synthesis. It catalyzes the formation of a short alpha (1,4)-glucosyl chain covalently attached via a glucose 1-O-tyrosyl linkage to internal tyrosine residues and these chains act as primers for the elongation reaction catalyzed by glycogen synthase.</text>
</comment>
<dbReference type="GO" id="GO:0005737">
    <property type="term" value="C:cytoplasm"/>
    <property type="evidence" value="ECO:0007669"/>
    <property type="project" value="UniProtKB-SubCell"/>
</dbReference>
<sequence>MGQGECAFVTLVTSNSYTIGAQVLAHSLKKVNCCYPLVVLVTPDVSHENRLILSQHYTIVPVETIDSNDAKNLELLGRPELGITFTKLFVWTLTQYSKVVFLDADTLVLQNVDDLMEREEFSACPDAGWPDCFNSGVFVCRPNHDTFTQLMNMATSVGSFDGGDQGLLNQYFKDWARGDSSRRIPFTYNLTFSASYSYLPAYMYHKEDVKIVHFIGQHKPWKFHRFSSDRSVIPHSGISENALELVNKWWEFHDDLLPKKANQRVVHTYYGQDFKHFPKPERFHIQRRATWSTEKERPSIEEFASYRVQWGSKVESSVQRRLSVNAKNSGRDEDDVDYQPVKLKSSPTSSPPKGNSPVISQSKNNSFK</sequence>
<organism evidence="15 16">
    <name type="scientific">Rozella allomycis (strain CSF55)</name>
    <dbReference type="NCBI Taxonomy" id="988480"/>
    <lineage>
        <taxon>Eukaryota</taxon>
        <taxon>Fungi</taxon>
        <taxon>Fungi incertae sedis</taxon>
        <taxon>Cryptomycota</taxon>
        <taxon>Cryptomycota incertae sedis</taxon>
        <taxon>Rozella</taxon>
    </lineage>
</organism>
<dbReference type="Proteomes" id="UP000030755">
    <property type="component" value="Unassembled WGS sequence"/>
</dbReference>
<comment type="similarity">
    <text evidence="9">Belongs to the glycosyltransferase 8 family. Glycogenin subfamily.</text>
</comment>
<evidence type="ECO:0000256" key="2">
    <source>
        <dbReference type="ARBA" id="ARBA00004496"/>
    </source>
</evidence>
<feature type="compositionally biased region" description="Low complexity" evidence="14">
    <location>
        <begin position="340"/>
        <end position="357"/>
    </location>
</feature>
<dbReference type="FunFam" id="3.90.550.10:FF:000092">
    <property type="entry name" value="Glycogenin 2"/>
    <property type="match status" value="1"/>
</dbReference>
<dbReference type="SUPFAM" id="SSF53448">
    <property type="entry name" value="Nucleotide-diphospho-sugar transferases"/>
    <property type="match status" value="1"/>
</dbReference>
<proteinExistence type="inferred from homology"/>
<evidence type="ECO:0000256" key="9">
    <source>
        <dbReference type="ARBA" id="ARBA00038162"/>
    </source>
</evidence>
<dbReference type="PANTHER" id="PTHR11183">
    <property type="entry name" value="GLYCOGENIN SUBFAMILY MEMBER"/>
    <property type="match status" value="1"/>
</dbReference>
<keyword evidence="8" id="KW-0464">Manganese</keyword>
<comment type="catalytic activity">
    <reaction evidence="12">
        <text>L-tyrosyl-[glycogenin] + UDP-alpha-D-glucose = alpha-D-glucosyl-L-tyrosyl-[glycogenin] + UDP + H(+)</text>
        <dbReference type="Rhea" id="RHEA:23360"/>
        <dbReference type="Rhea" id="RHEA-COMP:14604"/>
        <dbReference type="Rhea" id="RHEA-COMP:14605"/>
        <dbReference type="ChEBI" id="CHEBI:15378"/>
        <dbReference type="ChEBI" id="CHEBI:46858"/>
        <dbReference type="ChEBI" id="CHEBI:58223"/>
        <dbReference type="ChEBI" id="CHEBI:58885"/>
        <dbReference type="ChEBI" id="CHEBI:140573"/>
        <dbReference type="EC" id="2.4.1.186"/>
    </reaction>
</comment>
<evidence type="ECO:0000256" key="13">
    <source>
        <dbReference type="ARBA" id="ARBA00057883"/>
    </source>
</evidence>